<dbReference type="Proteomes" id="UP000820669">
    <property type="component" value="Unassembled WGS sequence"/>
</dbReference>
<evidence type="ECO:0000313" key="11">
    <source>
        <dbReference type="Proteomes" id="UP000820669"/>
    </source>
</evidence>
<protein>
    <submittedName>
        <fullName evidence="10">Rieske 2Fe-2S domain-containing protein</fullName>
    </submittedName>
</protein>
<dbReference type="Pfam" id="PF00355">
    <property type="entry name" value="Rieske"/>
    <property type="match status" value="1"/>
</dbReference>
<dbReference type="InterPro" id="IPR036922">
    <property type="entry name" value="Rieske_2Fe-2S_sf"/>
</dbReference>
<keyword evidence="6" id="KW-0408">Iron</keyword>
<comment type="caution">
    <text evidence="10">The sequence shown here is derived from an EMBL/GenBank/DDBJ whole genome shotgun (WGS) entry which is preliminary data.</text>
</comment>
<gene>
    <name evidence="10" type="ORF">HF526_29335</name>
</gene>
<accession>A0ABX1SLC6</accession>
<dbReference type="Pfam" id="PF00848">
    <property type="entry name" value="Ring_hydroxyl_A"/>
    <property type="match status" value="1"/>
</dbReference>
<dbReference type="InterPro" id="IPR015879">
    <property type="entry name" value="Ring_hydroxy_dOase_asu_C_dom"/>
</dbReference>
<keyword evidence="8" id="KW-0520">NAD</keyword>
<organism evidence="10 11">
    <name type="scientific">Pseudonocardia acidicola</name>
    <dbReference type="NCBI Taxonomy" id="2724939"/>
    <lineage>
        <taxon>Bacteria</taxon>
        <taxon>Bacillati</taxon>
        <taxon>Actinomycetota</taxon>
        <taxon>Actinomycetes</taxon>
        <taxon>Pseudonocardiales</taxon>
        <taxon>Pseudonocardiaceae</taxon>
        <taxon>Pseudonocardia</taxon>
    </lineage>
</organism>
<evidence type="ECO:0000256" key="8">
    <source>
        <dbReference type="ARBA" id="ARBA00023027"/>
    </source>
</evidence>
<keyword evidence="7" id="KW-0411">Iron-sulfur</keyword>
<name>A0ABX1SLC6_9PSEU</name>
<dbReference type="EMBL" id="JAAXLA010000082">
    <property type="protein sequence ID" value="NMI01368.1"/>
    <property type="molecule type" value="Genomic_DNA"/>
</dbReference>
<dbReference type="PANTHER" id="PTHR43756:SF1">
    <property type="entry name" value="3-PHENYLPROPIONATE_CINNAMIC ACID DIOXYGENASE SUBUNIT ALPHA"/>
    <property type="match status" value="1"/>
</dbReference>
<dbReference type="SUPFAM" id="SSF55961">
    <property type="entry name" value="Bet v1-like"/>
    <property type="match status" value="1"/>
</dbReference>
<dbReference type="PANTHER" id="PTHR43756">
    <property type="entry name" value="CHOLINE MONOOXYGENASE, CHLOROPLASTIC"/>
    <property type="match status" value="1"/>
</dbReference>
<dbReference type="Gene3D" id="2.102.10.10">
    <property type="entry name" value="Rieske [2Fe-2S] iron-sulphur domain"/>
    <property type="match status" value="1"/>
</dbReference>
<dbReference type="Gene3D" id="3.90.380.10">
    <property type="entry name" value="Naphthalene 1,2-dioxygenase Alpha Subunit, Chain A, domain 1"/>
    <property type="match status" value="1"/>
</dbReference>
<dbReference type="RefSeq" id="WP_169384828.1">
    <property type="nucleotide sequence ID" value="NZ_JAAXLA010000082.1"/>
</dbReference>
<dbReference type="InterPro" id="IPR015881">
    <property type="entry name" value="ARHD_Rieske_2Fe_2S"/>
</dbReference>
<keyword evidence="4" id="KW-0223">Dioxygenase</keyword>
<dbReference type="InterPro" id="IPR017941">
    <property type="entry name" value="Rieske_2Fe-2S"/>
</dbReference>
<keyword evidence="5" id="KW-0560">Oxidoreductase</keyword>
<dbReference type="PROSITE" id="PS51296">
    <property type="entry name" value="RIESKE"/>
    <property type="match status" value="1"/>
</dbReference>
<proteinExistence type="inferred from homology"/>
<sequence>MTVPGVQVPDPSSSIAVEELVRADRVHRLVYTDPQLFAAEMAKVFGQTWVYCAHNSELPNPHDFKTGYLGLRPIIVCRQRDGRVTVLFNRCTHRGATVCRLERGNAKSFQCPYHGWTFRNDGELIGVPWPEAYGEDFRRTDLNLGRAPRVESYRGFIFTTLNADAPPLLEHLGPAAALLDQWLDRTPAGTVTVRSAANRMVYRGNWKLAYDNAGDGYHPAFSHRSLLRLGERFGEAKDMVYFGRTPDEGPMYAQDLGNGHTFIDQRPSYGGVGSYWAQQRLQPGREALEERIRVRYGADADRLLDLAVGAQMNINIFPNLLVIGNQIQVIEPMAVDRTQLTWHATTVDGLPDEINTLRMRTQEDFPAFGEPDDQANFEEAQRGLGVPEMEWVMMHRGFGVEGREKTDEAGIVTGPVTDEHPMRGYYREWARLMSR</sequence>
<keyword evidence="11" id="KW-1185">Reference proteome</keyword>
<evidence type="ECO:0000256" key="3">
    <source>
        <dbReference type="ARBA" id="ARBA00022723"/>
    </source>
</evidence>
<comment type="similarity">
    <text evidence="1">Belongs to the bacterial ring-hydroxylating dioxygenase alpha subunit family.</text>
</comment>
<evidence type="ECO:0000313" key="10">
    <source>
        <dbReference type="EMBL" id="NMI01368.1"/>
    </source>
</evidence>
<evidence type="ECO:0000256" key="2">
    <source>
        <dbReference type="ARBA" id="ARBA00022714"/>
    </source>
</evidence>
<reference evidence="10 11" key="1">
    <citation type="submission" date="2020-04" db="EMBL/GenBank/DDBJ databases">
        <authorList>
            <person name="Klaysubun C."/>
            <person name="Duangmal K."/>
            <person name="Lipun K."/>
        </authorList>
    </citation>
    <scope>NUCLEOTIDE SEQUENCE [LARGE SCALE GENOMIC DNA]</scope>
    <source>
        <strain evidence="10 11">K10HN5</strain>
    </source>
</reference>
<evidence type="ECO:0000256" key="7">
    <source>
        <dbReference type="ARBA" id="ARBA00023014"/>
    </source>
</evidence>
<evidence type="ECO:0000256" key="4">
    <source>
        <dbReference type="ARBA" id="ARBA00022964"/>
    </source>
</evidence>
<keyword evidence="3" id="KW-0479">Metal-binding</keyword>
<dbReference type="PRINTS" id="PR00090">
    <property type="entry name" value="RNGDIOXGNASE"/>
</dbReference>
<evidence type="ECO:0000256" key="5">
    <source>
        <dbReference type="ARBA" id="ARBA00023002"/>
    </source>
</evidence>
<evidence type="ECO:0000256" key="1">
    <source>
        <dbReference type="ARBA" id="ARBA00008751"/>
    </source>
</evidence>
<dbReference type="PROSITE" id="PS00570">
    <property type="entry name" value="RING_HYDROXYL_ALPHA"/>
    <property type="match status" value="1"/>
</dbReference>
<dbReference type="InterPro" id="IPR001663">
    <property type="entry name" value="Rng_hydr_dOase-A"/>
</dbReference>
<keyword evidence="2" id="KW-0001">2Fe-2S</keyword>
<dbReference type="SUPFAM" id="SSF50022">
    <property type="entry name" value="ISP domain"/>
    <property type="match status" value="1"/>
</dbReference>
<evidence type="ECO:0000259" key="9">
    <source>
        <dbReference type="PROSITE" id="PS51296"/>
    </source>
</evidence>
<evidence type="ECO:0000256" key="6">
    <source>
        <dbReference type="ARBA" id="ARBA00023004"/>
    </source>
</evidence>
<feature type="domain" description="Rieske" evidence="9">
    <location>
        <begin position="49"/>
        <end position="128"/>
    </location>
</feature>
<dbReference type="CDD" id="cd08879">
    <property type="entry name" value="RHO_alpha_C_AntDO-like"/>
    <property type="match status" value="1"/>
</dbReference>